<dbReference type="Proteomes" id="UP001055013">
    <property type="component" value="Unassembled WGS sequence"/>
</dbReference>
<reference evidence="1" key="1">
    <citation type="submission" date="2021-09" db="EMBL/GenBank/DDBJ databases">
        <title>Isolation and characterization of 3-chlorobenzoate degrading bacteria from soils in Shizuoka.</title>
        <authorList>
            <person name="Ifat A."/>
            <person name="Ogawa N."/>
            <person name="Kimbara K."/>
            <person name="Moriuchi R."/>
            <person name="Dohra H."/>
            <person name="Shintani M."/>
        </authorList>
    </citation>
    <scope>NUCLEOTIDE SEQUENCE</scope>
    <source>
        <strain evidence="1">19CS2-2</strain>
    </source>
</reference>
<protein>
    <submittedName>
        <fullName evidence="1">NAD-dependent epimerase/dehydratase family protein</fullName>
    </submittedName>
</protein>
<name>A0ACB5R033_9BURK</name>
<dbReference type="EMBL" id="BPUR01000020">
    <property type="protein sequence ID" value="GJH20536.1"/>
    <property type="molecule type" value="Genomic_DNA"/>
</dbReference>
<organism evidence="1 2">
    <name type="scientific">Caballeronia novacaledonica</name>
    <dbReference type="NCBI Taxonomy" id="1544861"/>
    <lineage>
        <taxon>Bacteria</taxon>
        <taxon>Pseudomonadati</taxon>
        <taxon>Pseudomonadota</taxon>
        <taxon>Betaproteobacteria</taxon>
        <taxon>Burkholderiales</taxon>
        <taxon>Burkholderiaceae</taxon>
        <taxon>Caballeronia</taxon>
    </lineage>
</organism>
<comment type="caution">
    <text evidence="1">The sequence shown here is derived from an EMBL/GenBank/DDBJ whole genome shotgun (WGS) entry which is preliminary data.</text>
</comment>
<evidence type="ECO:0000313" key="1">
    <source>
        <dbReference type="EMBL" id="GJH20536.1"/>
    </source>
</evidence>
<accession>A0ACB5R033</accession>
<proteinExistence type="predicted"/>
<sequence length="286" mass="30555">MLTGASGALASSVARYLNACGGYRVIALPHTANDTQPLALDVTDRNSVEHALTEVAPDVVLHLAGYFGGNLDEAQAVNVQGTLHLLETVERSDATVRVVLAGSAAEYGIVEPEANPIHETRVLRPVSAYGVTKAWQTQLACLFAARGLDVLVARIFNLIGEGLSERLFVGRVARQIAEIKSGTRATIEVGPLSAVRDYLPLDEAAEQIAAIFSFGRAGEIYHVASGQPVAMRDVLSGLLSANGLDSQIVREADHLSNRTGYDVPVIYGHIGKTHQLLQRWRARGTA</sequence>
<keyword evidence="2" id="KW-1185">Reference proteome</keyword>
<gene>
    <name evidence="1" type="ORF">CBA19CS22_28360</name>
</gene>
<evidence type="ECO:0000313" key="2">
    <source>
        <dbReference type="Proteomes" id="UP001055013"/>
    </source>
</evidence>